<dbReference type="InterPro" id="IPR011047">
    <property type="entry name" value="Quinoprotein_ADH-like_sf"/>
</dbReference>
<dbReference type="PANTHER" id="PTHR34512">
    <property type="entry name" value="CELL SURFACE PROTEIN"/>
    <property type="match status" value="1"/>
</dbReference>
<dbReference type="SUPFAM" id="SSF50998">
    <property type="entry name" value="Quinoprotein alcohol dehydrogenase-like"/>
    <property type="match status" value="1"/>
</dbReference>
<dbReference type="Gene3D" id="2.60.40.10">
    <property type="entry name" value="Immunoglobulins"/>
    <property type="match status" value="1"/>
</dbReference>
<dbReference type="InterPro" id="IPR002372">
    <property type="entry name" value="PQQ_rpt_dom"/>
</dbReference>
<dbReference type="EMBL" id="JTDV01000018">
    <property type="protein sequence ID" value="KJD31116.1"/>
    <property type="molecule type" value="Genomic_DNA"/>
</dbReference>
<dbReference type="PATRIC" id="fig|1382798.3.peg.2261"/>
<dbReference type="SMART" id="SM00089">
    <property type="entry name" value="PKD"/>
    <property type="match status" value="1"/>
</dbReference>
<evidence type="ECO:0000259" key="1">
    <source>
        <dbReference type="PROSITE" id="PS50093"/>
    </source>
</evidence>
<evidence type="ECO:0000313" key="2">
    <source>
        <dbReference type="EMBL" id="KJD31116.1"/>
    </source>
</evidence>
<comment type="caution">
    <text evidence="2">The sequence shown here is derived from an EMBL/GenBank/DDBJ whole genome shotgun (WGS) entry which is preliminary data.</text>
</comment>
<dbReference type="InterPro" id="IPR022409">
    <property type="entry name" value="PKD/Chitinase_dom"/>
</dbReference>
<dbReference type="InterPro" id="IPR013783">
    <property type="entry name" value="Ig-like_fold"/>
</dbReference>
<keyword evidence="3" id="KW-1185">Reference proteome</keyword>
<dbReference type="PROSITE" id="PS50093">
    <property type="entry name" value="PKD"/>
    <property type="match status" value="1"/>
</dbReference>
<organism evidence="2 3">
    <name type="scientific">Neotamlana nanhaiensis</name>
    <dbReference type="NCBI Taxonomy" id="1382798"/>
    <lineage>
        <taxon>Bacteria</taxon>
        <taxon>Pseudomonadati</taxon>
        <taxon>Bacteroidota</taxon>
        <taxon>Flavobacteriia</taxon>
        <taxon>Flavobacteriales</taxon>
        <taxon>Flavobacteriaceae</taxon>
        <taxon>Neotamlana</taxon>
    </lineage>
</organism>
<protein>
    <recommendedName>
        <fullName evidence="1">PKD domain-containing protein</fullName>
    </recommendedName>
</protein>
<dbReference type="InterPro" id="IPR015943">
    <property type="entry name" value="WD40/YVTN_repeat-like_dom_sf"/>
</dbReference>
<dbReference type="Pfam" id="PF13360">
    <property type="entry name" value="PQQ_2"/>
    <property type="match status" value="2"/>
</dbReference>
<dbReference type="PANTHER" id="PTHR34512:SF30">
    <property type="entry name" value="OUTER MEMBRANE PROTEIN ASSEMBLY FACTOR BAMB"/>
    <property type="match status" value="1"/>
</dbReference>
<sequence length="472" mass="51392">MTSCYDDESIIDTKPVGAFKVNSDLIELGSPAIFTDLSFDQNGEIVAWEWNFGDGNTSDEQSPTHIYDIGEYTITLKVTDNAENQNVNEFSKTVTVLEPSTATKEPTVLWSYEVPFYSTHASVAVNEGMAYVTTDGKSSDPTRGDNVLAIKGGDLVWSDLTDEVMRMSPSVDANGTVYVGDYFAVFNAYLADGSLKWSVDLGNRIQYSSPAFAEDGTIYLGMENDDVLHAIYPDDGSIKWTFPVGHDIRATPAVDASGTIYVASSDDYFYAINPDGTEKWKVFYGDYTAGAPAISESKQAVYLSCKTSDDTGHLIAFNMADGSIIWDNASRPNAKLEQGGPSIAADGTVYVGGEDNKMVAYNPNDGSIKWEYETTGAILAAPALDNDGNLYFGDRAGYFYVVDPNGENKWAKTQLDEEINSSAAIDGNGVIYILTRNNTDRKGKVYALKTNATGIMDSEWPMLSKDAKHTGR</sequence>
<dbReference type="SUPFAM" id="SSF49299">
    <property type="entry name" value="PKD domain"/>
    <property type="match status" value="1"/>
</dbReference>
<dbReference type="InterPro" id="IPR035986">
    <property type="entry name" value="PKD_dom_sf"/>
</dbReference>
<dbReference type="Proteomes" id="UP000032361">
    <property type="component" value="Unassembled WGS sequence"/>
</dbReference>
<dbReference type="Gene3D" id="2.130.10.10">
    <property type="entry name" value="YVTN repeat-like/Quinoprotein amine dehydrogenase"/>
    <property type="match status" value="2"/>
</dbReference>
<name>A0A0D7VW92_9FLAO</name>
<dbReference type="STRING" id="1382798.PK35_16255"/>
<dbReference type="Pfam" id="PF18911">
    <property type="entry name" value="PKD_4"/>
    <property type="match status" value="1"/>
</dbReference>
<feature type="domain" description="PKD" evidence="1">
    <location>
        <begin position="37"/>
        <end position="101"/>
    </location>
</feature>
<dbReference type="CDD" id="cd00146">
    <property type="entry name" value="PKD"/>
    <property type="match status" value="1"/>
</dbReference>
<dbReference type="InterPro" id="IPR018391">
    <property type="entry name" value="PQQ_b-propeller_rpt"/>
</dbReference>
<accession>A0A0D7VW92</accession>
<reference evidence="2 3" key="1">
    <citation type="journal article" date="2015" name="Antonie Van Leeuwenhoek">
        <title>Tamlana nanhaiensis sp. nov., isolated from surface seawater collected from the South China Sea.</title>
        <authorList>
            <person name="Liu X."/>
            <person name="Lai Q."/>
            <person name="Du Y."/>
            <person name="Li G."/>
            <person name="Sun F."/>
            <person name="Shao Z."/>
        </authorList>
    </citation>
    <scope>NUCLEOTIDE SEQUENCE [LARGE SCALE GENOMIC DNA]</scope>
    <source>
        <strain evidence="2 3">FHC16</strain>
    </source>
</reference>
<dbReference type="SMART" id="SM00564">
    <property type="entry name" value="PQQ"/>
    <property type="match status" value="7"/>
</dbReference>
<dbReference type="InterPro" id="IPR000601">
    <property type="entry name" value="PKD_dom"/>
</dbReference>
<dbReference type="AlphaFoldDB" id="A0A0D7VW92"/>
<evidence type="ECO:0000313" key="3">
    <source>
        <dbReference type="Proteomes" id="UP000032361"/>
    </source>
</evidence>
<gene>
    <name evidence="2" type="ORF">PK35_16255</name>
</gene>
<proteinExistence type="predicted"/>